<dbReference type="AlphaFoldDB" id="A0A1W9YP98"/>
<keyword evidence="1 3" id="KW-0808">Transferase</keyword>
<dbReference type="CDD" id="cd03809">
    <property type="entry name" value="GT4_MtfB-like"/>
    <property type="match status" value="1"/>
</dbReference>
<sequence>MMTKVHVNGKWLAQRLTGTQRYATEIVRAILATDTVDLVIHVPSGTDVPLYLEHPRALIRQAPVKGQLFEQVYLPAATAGKLLMNFAGPAPLLKRRQLVTMHDATPFRYPQTFTKSFARSYLVVYYLLGRLAKRLVTVSHFSASELDDVLGIPEDRFVVAGCAADALTGLEPVRPDIDGIDEQFYLVVGTLAVHKNLVAPVHAVAESGRKVIVVGASGNRAVFSAASELTGNAFVAGHLTDAELAWLYQNANALIFPSKYEGFGLPPLEAQSMGCPVVISHAASLPEIAGDAALFFDPDDTSSLLAELDRLDSESGLADDLRQRGTVNAKRYSWDESARTILASLQLT</sequence>
<dbReference type="STRING" id="564198.BST17_26075"/>
<dbReference type="PANTHER" id="PTHR46401:SF2">
    <property type="entry name" value="GLYCOSYLTRANSFERASE WBBK-RELATED"/>
    <property type="match status" value="1"/>
</dbReference>
<evidence type="ECO:0000313" key="3">
    <source>
        <dbReference type="EMBL" id="ORA01895.1"/>
    </source>
</evidence>
<reference evidence="3 4" key="1">
    <citation type="submission" date="2017-02" db="EMBL/GenBank/DDBJ databases">
        <title>The new phylogeny of genus Mycobacterium.</title>
        <authorList>
            <person name="Tortoli E."/>
            <person name="Trovato A."/>
            <person name="Cirillo D.M."/>
        </authorList>
    </citation>
    <scope>NUCLEOTIDE SEQUENCE [LARGE SCALE GENOMIC DNA]</scope>
    <source>
        <strain evidence="3 4">DSM 45578</strain>
    </source>
</reference>
<dbReference type="GO" id="GO:0009103">
    <property type="term" value="P:lipopolysaccharide biosynthetic process"/>
    <property type="evidence" value="ECO:0007669"/>
    <property type="project" value="TreeGrafter"/>
</dbReference>
<comment type="caution">
    <text evidence="3">The sequence shown here is derived from an EMBL/GenBank/DDBJ whole genome shotgun (WGS) entry which is preliminary data.</text>
</comment>
<dbReference type="InterPro" id="IPR001296">
    <property type="entry name" value="Glyco_trans_1"/>
</dbReference>
<name>A0A1W9YP98_MYCBA</name>
<evidence type="ECO:0000259" key="2">
    <source>
        <dbReference type="Pfam" id="PF00534"/>
    </source>
</evidence>
<dbReference type="EMBL" id="MVHJ01000038">
    <property type="protein sequence ID" value="ORA01895.1"/>
    <property type="molecule type" value="Genomic_DNA"/>
</dbReference>
<accession>A0A1W9YP98</accession>
<dbReference type="OrthoDB" id="9801609at2"/>
<dbReference type="SUPFAM" id="SSF53756">
    <property type="entry name" value="UDP-Glycosyltransferase/glycogen phosphorylase"/>
    <property type="match status" value="1"/>
</dbReference>
<organism evidence="3 4">
    <name type="scientific">Mycolicibacterium bacteremicum</name>
    <name type="common">Mycobacterium bacteremicum</name>
    <dbReference type="NCBI Taxonomy" id="564198"/>
    <lineage>
        <taxon>Bacteria</taxon>
        <taxon>Bacillati</taxon>
        <taxon>Actinomycetota</taxon>
        <taxon>Actinomycetes</taxon>
        <taxon>Mycobacteriales</taxon>
        <taxon>Mycobacteriaceae</taxon>
        <taxon>Mycolicibacterium</taxon>
    </lineage>
</organism>
<protein>
    <submittedName>
        <fullName evidence="3">Glycosyl transferase family 1</fullName>
    </submittedName>
</protein>
<gene>
    <name evidence="3" type="ORF">BST17_26075</name>
</gene>
<dbReference type="Gene3D" id="3.40.50.2000">
    <property type="entry name" value="Glycogen Phosphorylase B"/>
    <property type="match status" value="2"/>
</dbReference>
<dbReference type="GO" id="GO:0016757">
    <property type="term" value="F:glycosyltransferase activity"/>
    <property type="evidence" value="ECO:0007669"/>
    <property type="project" value="InterPro"/>
</dbReference>
<dbReference type="Pfam" id="PF00534">
    <property type="entry name" value="Glycos_transf_1"/>
    <property type="match status" value="1"/>
</dbReference>
<keyword evidence="4" id="KW-1185">Reference proteome</keyword>
<feature type="domain" description="Glycosyl transferase family 1" evidence="2">
    <location>
        <begin position="181"/>
        <end position="325"/>
    </location>
</feature>
<dbReference type="PANTHER" id="PTHR46401">
    <property type="entry name" value="GLYCOSYLTRANSFERASE WBBK-RELATED"/>
    <property type="match status" value="1"/>
</dbReference>
<evidence type="ECO:0000256" key="1">
    <source>
        <dbReference type="ARBA" id="ARBA00022679"/>
    </source>
</evidence>
<dbReference type="Proteomes" id="UP000192366">
    <property type="component" value="Unassembled WGS sequence"/>
</dbReference>
<evidence type="ECO:0000313" key="4">
    <source>
        <dbReference type="Proteomes" id="UP000192366"/>
    </source>
</evidence>
<proteinExistence type="predicted"/>